<evidence type="ECO:0000313" key="1">
    <source>
        <dbReference type="EMBL" id="AUV58518.1"/>
    </source>
</evidence>
<protein>
    <submittedName>
        <fullName evidence="1">Uncharacterized protein</fullName>
    </submittedName>
</protein>
<accession>A0A2K9V8H7</accession>
<reference evidence="1" key="1">
    <citation type="submission" date="2018-01" db="EMBL/GenBank/DDBJ databases">
        <title>Draft genome sequence of Bandra megavirus.</title>
        <authorList>
            <person name="Chatterjee A."/>
            <person name="Yadav R."/>
            <person name="Kondabagil K."/>
        </authorList>
    </citation>
    <scope>NUCLEOTIDE SEQUENCE</scope>
    <source>
        <strain evidence="1">KK-1</strain>
    </source>
</reference>
<organism evidence="1">
    <name type="scientific">Bandra megavirus</name>
    <dbReference type="NCBI Taxonomy" id="2071566"/>
    <lineage>
        <taxon>Viruses</taxon>
        <taxon>Varidnaviria</taxon>
        <taxon>Bamfordvirae</taxon>
        <taxon>Nucleocytoviricota</taxon>
        <taxon>Megaviricetes</taxon>
        <taxon>Imitervirales</taxon>
        <taxon>Mimiviridae</taxon>
        <taxon>Megamimivirinae</taxon>
        <taxon>Megavirus</taxon>
    </lineage>
</organism>
<name>A0A2K9V8H7_9VIRU</name>
<proteinExistence type="predicted"/>
<sequence>MEISEVILLDNYISYIVDQCITSVYLHPVKLNIIFKEINEDHFDYEKFVDYCNEENEENEDKIKELFEIVKKINLSTLVLDTNLKKITGYSKLTGNDDNRGGGCGSFNIPVEDFKYTIINENGITMRDVFEVVYRLKGSKYDFWYELFSGIDIKKQTDNYIKFKVDFGYGS</sequence>
<dbReference type="EMBL" id="MG779345">
    <property type="protein sequence ID" value="AUV58518.1"/>
    <property type="molecule type" value="Genomic_DNA"/>
</dbReference>